<feature type="transmembrane region" description="Helical" evidence="8">
    <location>
        <begin position="316"/>
        <end position="336"/>
    </location>
</feature>
<dbReference type="EMBL" id="JAGXEW010000001">
    <property type="protein sequence ID" value="KAK1175635.1"/>
    <property type="molecule type" value="Genomic_DNA"/>
</dbReference>
<evidence type="ECO:0000256" key="7">
    <source>
        <dbReference type="PROSITE-ProRule" id="PRU00023"/>
    </source>
</evidence>
<keyword evidence="2 8" id="KW-0812">Transmembrane</keyword>
<dbReference type="PROSITE" id="PS50088">
    <property type="entry name" value="ANK_REPEAT"/>
    <property type="match status" value="5"/>
</dbReference>
<comment type="domain">
    <text evidence="8">The DHHC domain is required for palmitoyltransferase activity.</text>
</comment>
<evidence type="ECO:0000313" key="12">
    <source>
        <dbReference type="Proteomes" id="UP001230051"/>
    </source>
</evidence>
<dbReference type="GO" id="GO:0000139">
    <property type="term" value="C:Golgi membrane"/>
    <property type="evidence" value="ECO:0007669"/>
    <property type="project" value="TreeGrafter"/>
</dbReference>
<dbReference type="PROSITE" id="PS50216">
    <property type="entry name" value="DHHC"/>
    <property type="match status" value="1"/>
</dbReference>
<feature type="region of interest" description="Disordered" evidence="9">
    <location>
        <begin position="1"/>
        <end position="25"/>
    </location>
</feature>
<dbReference type="SUPFAM" id="SSF48403">
    <property type="entry name" value="Ankyrin repeat"/>
    <property type="match status" value="1"/>
</dbReference>
<dbReference type="Pfam" id="PF12796">
    <property type="entry name" value="Ank_2"/>
    <property type="match status" value="1"/>
</dbReference>
<dbReference type="PANTHER" id="PTHR24161">
    <property type="entry name" value="ANK_REP_REGION DOMAIN-CONTAINING PROTEIN-RELATED"/>
    <property type="match status" value="1"/>
</dbReference>
<dbReference type="PANTHER" id="PTHR24161:SF17">
    <property type="entry name" value="PALMITOYLTRANSFERASE"/>
    <property type="match status" value="1"/>
</dbReference>
<dbReference type="Gene3D" id="1.25.40.20">
    <property type="entry name" value="Ankyrin repeat-containing domain"/>
    <property type="match status" value="2"/>
</dbReference>
<dbReference type="InterPro" id="IPR036770">
    <property type="entry name" value="Ankyrin_rpt-contain_sf"/>
</dbReference>
<feature type="repeat" description="ANK" evidence="7">
    <location>
        <begin position="135"/>
        <end position="167"/>
    </location>
</feature>
<evidence type="ECO:0000256" key="2">
    <source>
        <dbReference type="ARBA" id="ARBA00022692"/>
    </source>
</evidence>
<evidence type="ECO:0000256" key="8">
    <source>
        <dbReference type="RuleBase" id="RU079119"/>
    </source>
</evidence>
<organism evidence="11 12">
    <name type="scientific">Acipenser oxyrinchus oxyrinchus</name>
    <dbReference type="NCBI Taxonomy" id="40147"/>
    <lineage>
        <taxon>Eukaryota</taxon>
        <taxon>Metazoa</taxon>
        <taxon>Chordata</taxon>
        <taxon>Craniata</taxon>
        <taxon>Vertebrata</taxon>
        <taxon>Euteleostomi</taxon>
        <taxon>Actinopterygii</taxon>
        <taxon>Chondrostei</taxon>
        <taxon>Acipenseriformes</taxon>
        <taxon>Acipenseridae</taxon>
        <taxon>Acipenser</taxon>
    </lineage>
</organism>
<keyword evidence="8" id="KW-0012">Acyltransferase</keyword>
<feature type="transmembrane region" description="Helical" evidence="8">
    <location>
        <begin position="287"/>
        <end position="310"/>
    </location>
</feature>
<evidence type="ECO:0000259" key="10">
    <source>
        <dbReference type="Pfam" id="PF01529"/>
    </source>
</evidence>
<feature type="compositionally biased region" description="Pro residues" evidence="9">
    <location>
        <begin position="1"/>
        <end position="11"/>
    </location>
</feature>
<comment type="caution">
    <text evidence="11">The sequence shown here is derived from an EMBL/GenBank/DDBJ whole genome shotgun (WGS) entry which is preliminary data.</text>
</comment>
<feature type="transmembrane region" description="Helical" evidence="8">
    <location>
        <begin position="445"/>
        <end position="473"/>
    </location>
</feature>
<keyword evidence="12" id="KW-1185">Reference proteome</keyword>
<dbReference type="InterPro" id="IPR001594">
    <property type="entry name" value="Palmitoyltrfase_DHHC"/>
</dbReference>
<evidence type="ECO:0000256" key="4">
    <source>
        <dbReference type="ARBA" id="ARBA00022989"/>
    </source>
</evidence>
<keyword evidence="8" id="KW-0808">Transferase</keyword>
<keyword evidence="6 8" id="KW-0472">Membrane</keyword>
<reference evidence="11" key="1">
    <citation type="submission" date="2022-02" db="EMBL/GenBank/DDBJ databases">
        <title>Atlantic sturgeon de novo genome assembly.</title>
        <authorList>
            <person name="Stock M."/>
            <person name="Klopp C."/>
            <person name="Guiguen Y."/>
            <person name="Cabau C."/>
            <person name="Parinello H."/>
            <person name="Santidrian Yebra-Pimentel E."/>
            <person name="Kuhl H."/>
            <person name="Dirks R.P."/>
            <person name="Guessner J."/>
            <person name="Wuertz S."/>
            <person name="Du K."/>
            <person name="Schartl M."/>
        </authorList>
    </citation>
    <scope>NUCLEOTIDE SEQUENCE</scope>
    <source>
        <strain evidence="11">STURGEONOMICS-FGT-2020</strain>
        <tissue evidence="11">Whole blood</tissue>
    </source>
</reference>
<feature type="repeat" description="ANK" evidence="7">
    <location>
        <begin position="67"/>
        <end position="99"/>
    </location>
</feature>
<dbReference type="PROSITE" id="PS50297">
    <property type="entry name" value="ANK_REP_REGION"/>
    <property type="match status" value="4"/>
</dbReference>
<feature type="repeat" description="ANK" evidence="7">
    <location>
        <begin position="168"/>
        <end position="200"/>
    </location>
</feature>
<feature type="repeat" description="ANK" evidence="7">
    <location>
        <begin position="102"/>
        <end position="134"/>
    </location>
</feature>
<dbReference type="Proteomes" id="UP001230051">
    <property type="component" value="Unassembled WGS sequence"/>
</dbReference>
<evidence type="ECO:0000256" key="3">
    <source>
        <dbReference type="ARBA" id="ARBA00022737"/>
    </source>
</evidence>
<dbReference type="EC" id="2.3.1.225" evidence="8"/>
<evidence type="ECO:0000256" key="1">
    <source>
        <dbReference type="ARBA" id="ARBA00004141"/>
    </source>
</evidence>
<keyword evidence="5 7" id="KW-0040">ANK repeat</keyword>
<evidence type="ECO:0000256" key="9">
    <source>
        <dbReference type="SAM" id="MobiDB-lite"/>
    </source>
</evidence>
<proteinExistence type="inferred from homology"/>
<evidence type="ECO:0000256" key="6">
    <source>
        <dbReference type="ARBA" id="ARBA00023136"/>
    </source>
</evidence>
<evidence type="ECO:0000313" key="11">
    <source>
        <dbReference type="EMBL" id="KAK1175635.1"/>
    </source>
</evidence>
<dbReference type="AlphaFoldDB" id="A0AAD8GJ79"/>
<accession>A0AAD8GJ79</accession>
<feature type="transmembrane region" description="Helical" evidence="8">
    <location>
        <begin position="415"/>
        <end position="439"/>
    </location>
</feature>
<dbReference type="GO" id="GO:0019706">
    <property type="term" value="F:protein-cysteine S-palmitoyltransferase activity"/>
    <property type="evidence" value="ECO:0007669"/>
    <property type="project" value="UniProtKB-EC"/>
</dbReference>
<comment type="similarity">
    <text evidence="8">Belongs to the DHHC palmitoyltransferase family.</text>
</comment>
<sequence length="557" mass="62764">MVPAPRPPSFIPPGQHDHSNGKGHIYKPLTNNNKWDIFQAAKSGNVKEAKRIIESGGVGVLGRLDVRGHTPVHWAALTGSAELIHYFIDCRGAVNLPSEDELSQRPIHWAAVNGHIAVIDLLFEAGVSLDVADQRGCTPLILAAQYGHTSLCCYLMGKGAKPNVCDSEGDNALHWAAFKGHFELTRLLVYSGFNPQLADSAGQTPLHLAVLSGDLLTVQLLCEQDSVELEVKDRNGNTPLKLSRGRKYEDVALYLENSIAQSRRLSTKFDCSALVFGPPGKSKGPILFFYICLLVWGYPTYFFKIVSVSFNKLWEFHMAFLLGNALMWFLFLKASLMDPGFLPRDSKEYDRAIRQAVYFDEWKQGKNSLHRLCHTCHLVKPLRTKHCRVTNRCVEHFDHYCPYIYNDVGHRNRSYFLGFLGTMSFNCLLGVYICVDWFHVMGSSIFVGIGFIFMAVIGIISGIMTCTCLYMAAKNATTNERLKQQKYGYLKDEADQVSNLFDRGILLNLMEFFNLIRPLQDDELKTLDELSRLAMLQQSLKIAMTVMLVTVVQMRKE</sequence>
<gene>
    <name evidence="11" type="primary">Zdhhc17</name>
    <name evidence="11" type="ORF">AOXY_G313</name>
</gene>
<feature type="repeat" description="ANK" evidence="7">
    <location>
        <begin position="201"/>
        <end position="221"/>
    </location>
</feature>
<dbReference type="Pfam" id="PF00023">
    <property type="entry name" value="Ank"/>
    <property type="match status" value="2"/>
</dbReference>
<comment type="catalytic activity">
    <reaction evidence="8">
        <text>L-cysteinyl-[protein] + hexadecanoyl-CoA = S-hexadecanoyl-L-cysteinyl-[protein] + CoA</text>
        <dbReference type="Rhea" id="RHEA:36683"/>
        <dbReference type="Rhea" id="RHEA-COMP:10131"/>
        <dbReference type="Rhea" id="RHEA-COMP:11032"/>
        <dbReference type="ChEBI" id="CHEBI:29950"/>
        <dbReference type="ChEBI" id="CHEBI:57287"/>
        <dbReference type="ChEBI" id="CHEBI:57379"/>
        <dbReference type="ChEBI" id="CHEBI:74151"/>
        <dbReference type="EC" id="2.3.1.225"/>
    </reaction>
</comment>
<comment type="subcellular location">
    <subcellularLocation>
        <location evidence="1">Membrane</location>
        <topology evidence="1">Multi-pass membrane protein</topology>
    </subcellularLocation>
</comment>
<name>A0AAD8GJ79_ACIOX</name>
<keyword evidence="4 8" id="KW-1133">Transmembrane helix</keyword>
<keyword evidence="3" id="KW-0677">Repeat</keyword>
<evidence type="ECO:0000256" key="5">
    <source>
        <dbReference type="ARBA" id="ARBA00023043"/>
    </source>
</evidence>
<feature type="domain" description="Palmitoyltransferase DHHC" evidence="10">
    <location>
        <begin position="369"/>
        <end position="485"/>
    </location>
</feature>
<dbReference type="SMART" id="SM00248">
    <property type="entry name" value="ANK"/>
    <property type="match status" value="5"/>
</dbReference>
<dbReference type="Pfam" id="PF01529">
    <property type="entry name" value="DHHC"/>
    <property type="match status" value="1"/>
</dbReference>
<protein>
    <recommendedName>
        <fullName evidence="8">Palmitoyltransferase</fullName>
        <ecNumber evidence="8">2.3.1.225</ecNumber>
    </recommendedName>
</protein>
<dbReference type="InterPro" id="IPR002110">
    <property type="entry name" value="Ankyrin_rpt"/>
</dbReference>